<comment type="caution">
    <text evidence="2">The sequence shown here is derived from an EMBL/GenBank/DDBJ whole genome shotgun (WGS) entry which is preliminary data.</text>
</comment>
<dbReference type="PANTHER" id="PTHR46289:SF14">
    <property type="entry name" value="DUF4371 DOMAIN-CONTAINING PROTEIN"/>
    <property type="match status" value="1"/>
</dbReference>
<dbReference type="AlphaFoldDB" id="A0A4C1YTS4"/>
<dbReference type="STRING" id="151549.A0A4C1YTS4"/>
<organism evidence="2 3">
    <name type="scientific">Eumeta variegata</name>
    <name type="common">Bagworm moth</name>
    <name type="synonym">Eumeta japonica</name>
    <dbReference type="NCBI Taxonomy" id="151549"/>
    <lineage>
        <taxon>Eukaryota</taxon>
        <taxon>Metazoa</taxon>
        <taxon>Ecdysozoa</taxon>
        <taxon>Arthropoda</taxon>
        <taxon>Hexapoda</taxon>
        <taxon>Insecta</taxon>
        <taxon>Pterygota</taxon>
        <taxon>Neoptera</taxon>
        <taxon>Endopterygota</taxon>
        <taxon>Lepidoptera</taxon>
        <taxon>Glossata</taxon>
        <taxon>Ditrysia</taxon>
        <taxon>Tineoidea</taxon>
        <taxon>Psychidae</taxon>
        <taxon>Oiketicinae</taxon>
        <taxon>Eumeta</taxon>
    </lineage>
</organism>
<dbReference type="GO" id="GO:0046983">
    <property type="term" value="F:protein dimerization activity"/>
    <property type="evidence" value="ECO:0007669"/>
    <property type="project" value="InterPro"/>
</dbReference>
<dbReference type="Pfam" id="PF05699">
    <property type="entry name" value="Dimer_Tnp_hAT"/>
    <property type="match status" value="1"/>
</dbReference>
<evidence type="ECO:0000313" key="3">
    <source>
        <dbReference type="Proteomes" id="UP000299102"/>
    </source>
</evidence>
<protein>
    <recommendedName>
        <fullName evidence="1">HAT C-terminal dimerisation domain-containing protein</fullName>
    </recommendedName>
</protein>
<reference evidence="2 3" key="1">
    <citation type="journal article" date="2019" name="Commun. Biol.">
        <title>The bagworm genome reveals a unique fibroin gene that provides high tensile strength.</title>
        <authorList>
            <person name="Kono N."/>
            <person name="Nakamura H."/>
            <person name="Ohtoshi R."/>
            <person name="Tomita M."/>
            <person name="Numata K."/>
            <person name="Arakawa K."/>
        </authorList>
    </citation>
    <scope>NUCLEOTIDE SEQUENCE [LARGE SCALE GENOMIC DNA]</scope>
</reference>
<proteinExistence type="predicted"/>
<sequence length="271" mass="31528">MDANFSPKDKFRVETFNVIVDRLNAQMERRSEMYYEISQKFSFLTDLQKSSTEYEKHVELLSKAYPEDFDNNFLGELIHFHKYFQLKPEDSSQKKIAHSELYETIIQHEIKCVLPNIEVALRTFLTLMITNCTAERSFSQLKRLQNPQRTKIGQEKLKSLALLYIEGDILREINFDDVISDFALKRQEKNVLRPQSLNPPLDSFFGTDIQKFLKISVDCRSFCARTTANSSRTSRTPDKGIADMIDDKTARASAARCVLAKQMRKHRLPRA</sequence>
<dbReference type="Proteomes" id="UP000299102">
    <property type="component" value="Unassembled WGS sequence"/>
</dbReference>
<dbReference type="OrthoDB" id="10063284at2759"/>
<feature type="domain" description="HAT C-terminal dimerisation" evidence="1">
    <location>
        <begin position="115"/>
        <end position="166"/>
    </location>
</feature>
<gene>
    <name evidence="2" type="ORF">EVAR_52356_1</name>
</gene>
<dbReference type="InterPro" id="IPR008906">
    <property type="entry name" value="HATC_C_dom"/>
</dbReference>
<dbReference type="InterPro" id="IPR052958">
    <property type="entry name" value="IFN-induced_PKR_regulator"/>
</dbReference>
<accession>A0A4C1YTS4</accession>
<keyword evidence="3" id="KW-1185">Reference proteome</keyword>
<evidence type="ECO:0000259" key="1">
    <source>
        <dbReference type="Pfam" id="PF05699"/>
    </source>
</evidence>
<evidence type="ECO:0000313" key="2">
    <source>
        <dbReference type="EMBL" id="GBP78302.1"/>
    </source>
</evidence>
<dbReference type="EMBL" id="BGZK01001365">
    <property type="protein sequence ID" value="GBP78302.1"/>
    <property type="molecule type" value="Genomic_DNA"/>
</dbReference>
<dbReference type="PANTHER" id="PTHR46289">
    <property type="entry name" value="52 KDA REPRESSOR OF THE INHIBITOR OF THE PROTEIN KINASE-LIKE PROTEIN-RELATED"/>
    <property type="match status" value="1"/>
</dbReference>
<name>A0A4C1YTS4_EUMVA</name>